<organism evidence="1 2">
    <name type="scientific">Aromatoleum toluolicum</name>
    <dbReference type="NCBI Taxonomy" id="90060"/>
    <lineage>
        <taxon>Bacteria</taxon>
        <taxon>Pseudomonadati</taxon>
        <taxon>Pseudomonadota</taxon>
        <taxon>Betaproteobacteria</taxon>
        <taxon>Rhodocyclales</taxon>
        <taxon>Rhodocyclaceae</taxon>
        <taxon>Aromatoleum</taxon>
    </lineage>
</organism>
<sequence length="61" mass="6707">MYEALHIQDFGCIGHRTLPDGRVIINVPTAAMFDIDPEGAVMFGADRALEKREGPLPDPLQ</sequence>
<reference evidence="1 2" key="1">
    <citation type="submission" date="2019-12" db="EMBL/GenBank/DDBJ databases">
        <title>Comparative genomics gives insights into the taxonomy of the Azoarcus-Aromatoleum group and reveals separate origins of nif in the plant-associated Azoarcus and non-plant-associated Aromatoleum sub-groups.</title>
        <authorList>
            <person name="Lafos M."/>
            <person name="Maluk M."/>
            <person name="Batista M."/>
            <person name="Junghare M."/>
            <person name="Carmona M."/>
            <person name="Faoro H."/>
            <person name="Cruz L.M."/>
            <person name="Battistoni F."/>
            <person name="De Souza E."/>
            <person name="Pedrosa F."/>
            <person name="Chen W.-M."/>
            <person name="Poole P.S."/>
            <person name="Dixon R.A."/>
            <person name="James E.K."/>
        </authorList>
    </citation>
    <scope>NUCLEOTIDE SEQUENCE [LARGE SCALE GENOMIC DNA]</scope>
    <source>
        <strain evidence="1 2">T</strain>
    </source>
</reference>
<proteinExistence type="predicted"/>
<protein>
    <submittedName>
        <fullName evidence="1">Uncharacterized protein</fullName>
    </submittedName>
</protein>
<comment type="caution">
    <text evidence="1">The sequence shown here is derived from an EMBL/GenBank/DDBJ whole genome shotgun (WGS) entry which is preliminary data.</text>
</comment>
<gene>
    <name evidence="1" type="ORF">GPA27_06120</name>
</gene>
<evidence type="ECO:0000313" key="2">
    <source>
        <dbReference type="Proteomes" id="UP000634522"/>
    </source>
</evidence>
<accession>A0ABX1NCH5</accession>
<name>A0ABX1NCH5_9RHOO</name>
<keyword evidence="2" id="KW-1185">Reference proteome</keyword>
<dbReference type="EMBL" id="WTVS01000009">
    <property type="protein sequence ID" value="NMF96959.1"/>
    <property type="molecule type" value="Genomic_DNA"/>
</dbReference>
<evidence type="ECO:0000313" key="1">
    <source>
        <dbReference type="EMBL" id="NMF96959.1"/>
    </source>
</evidence>
<dbReference type="Proteomes" id="UP000634522">
    <property type="component" value="Unassembled WGS sequence"/>
</dbReference>
<dbReference type="RefSeq" id="WP_169138594.1">
    <property type="nucleotide sequence ID" value="NZ_WTVS01000009.1"/>
</dbReference>